<dbReference type="GeneID" id="93400348"/>
<evidence type="ECO:0000313" key="2">
    <source>
        <dbReference type="Proteomes" id="UP000466578"/>
    </source>
</evidence>
<protein>
    <submittedName>
        <fullName evidence="1">Uncharacterized protein</fullName>
    </submittedName>
</protein>
<gene>
    <name evidence="1" type="ORF">MPRI_12590</name>
</gene>
<name>A0ABM7K518_9MYCO</name>
<proteinExistence type="predicted"/>
<sequence>MSTDAGGPVVDSGFSAVIRYYNLWRKLANSAASGPYEEADWEAGRLYFRSDYREKLREWPEWARLGDWAAWIIAPTSNGYFCVLRSLKHERASQRSESIEAVFSRSVDAGKYIILQMGDSLRSHLRLETLFIRWDDRGLNPRLAVEPADSGVIDLLANEIPALNRDTAQHLKRYTLRDDPGSYGFAVPAEQTNMEVLALSFDELTAALLEDMPDSITSQVTRWRQ</sequence>
<keyword evidence="2" id="KW-1185">Reference proteome</keyword>
<dbReference type="Proteomes" id="UP000466578">
    <property type="component" value="Chromosome"/>
</dbReference>
<organism evidence="1 2">
    <name type="scientific">Mycobacterium paraintracellulare</name>
    <dbReference type="NCBI Taxonomy" id="1138383"/>
    <lineage>
        <taxon>Bacteria</taxon>
        <taxon>Bacillati</taxon>
        <taxon>Actinomycetota</taxon>
        <taxon>Actinomycetes</taxon>
        <taxon>Mycobacteriales</taxon>
        <taxon>Mycobacteriaceae</taxon>
        <taxon>Mycobacterium</taxon>
        <taxon>Mycobacterium avium complex (MAC)</taxon>
    </lineage>
</organism>
<dbReference type="EMBL" id="AP022597">
    <property type="protein sequence ID" value="BBY69072.1"/>
    <property type="molecule type" value="Genomic_DNA"/>
</dbReference>
<dbReference type="RefSeq" id="WP_232065623.1">
    <property type="nucleotide sequence ID" value="NC_016948.1"/>
</dbReference>
<evidence type="ECO:0000313" key="1">
    <source>
        <dbReference type="EMBL" id="BBY69072.1"/>
    </source>
</evidence>
<reference evidence="1 2" key="1">
    <citation type="journal article" date="2019" name="Emerg. Microbes Infect.">
        <title>Comprehensive subspecies identification of 175 nontuberculous mycobacteria species based on 7547 genomic profiles.</title>
        <authorList>
            <person name="Matsumoto Y."/>
            <person name="Kinjo T."/>
            <person name="Motooka D."/>
            <person name="Nabeya D."/>
            <person name="Jung N."/>
            <person name="Uechi K."/>
            <person name="Horii T."/>
            <person name="Iida T."/>
            <person name="Fujita J."/>
            <person name="Nakamura S."/>
        </authorList>
    </citation>
    <scope>NUCLEOTIDE SEQUENCE [LARGE SCALE GENOMIC DNA]</scope>
    <source>
        <strain evidence="1 2">JCM 30622</strain>
    </source>
</reference>
<accession>A0ABM7K518</accession>